<sequence length="55" mass="6142">MRDGVHDGFKVDPKVESAMKPAARALVQVLCTGRTPPVTLPRRFFLVRSRIGHRA</sequence>
<organism evidence="1 2">
    <name type="scientific">Streptomyces bottropensis ATCC 25435</name>
    <dbReference type="NCBI Taxonomy" id="1054862"/>
    <lineage>
        <taxon>Bacteria</taxon>
        <taxon>Bacillati</taxon>
        <taxon>Actinomycetota</taxon>
        <taxon>Actinomycetes</taxon>
        <taxon>Kitasatosporales</taxon>
        <taxon>Streptomycetaceae</taxon>
        <taxon>Streptomyces</taxon>
    </lineage>
</organism>
<name>M3E957_9ACTN</name>
<accession>M3E957</accession>
<evidence type="ECO:0000313" key="2">
    <source>
        <dbReference type="Proteomes" id="UP000030760"/>
    </source>
</evidence>
<proteinExistence type="predicted"/>
<dbReference type="EMBL" id="KB405094">
    <property type="protein sequence ID" value="EMF52676.1"/>
    <property type="molecule type" value="Genomic_DNA"/>
</dbReference>
<protein>
    <submittedName>
        <fullName evidence="1">Uncharacterized protein</fullName>
    </submittedName>
</protein>
<gene>
    <name evidence="1" type="ORF">SBD_5753</name>
</gene>
<evidence type="ECO:0000313" key="1">
    <source>
        <dbReference type="EMBL" id="EMF52676.1"/>
    </source>
</evidence>
<dbReference type="Proteomes" id="UP000030760">
    <property type="component" value="Unassembled WGS sequence"/>
</dbReference>
<reference evidence="2" key="1">
    <citation type="journal article" date="2013" name="Genome Announc.">
        <title>Draft Genome Sequence of Streptomyces bottropensis ATCC 25435, a Bottromycin-Producing Actinomycete.</title>
        <authorList>
            <person name="Zhang H."/>
            <person name="Zhou W."/>
            <person name="Zhuang Y."/>
            <person name="Liang X."/>
            <person name="Liu T."/>
        </authorList>
    </citation>
    <scope>NUCLEOTIDE SEQUENCE [LARGE SCALE GENOMIC DNA]</scope>
    <source>
        <strain evidence="2">ATCC 25435</strain>
    </source>
</reference>
<dbReference type="AlphaFoldDB" id="M3E957"/>